<accession>A0A377W4Y7</accession>
<dbReference type="Proteomes" id="UP000255099">
    <property type="component" value="Unassembled WGS sequence"/>
</dbReference>
<dbReference type="EMBL" id="UGLB01000003">
    <property type="protein sequence ID" value="STT49027.1"/>
    <property type="molecule type" value="Genomic_DNA"/>
</dbReference>
<gene>
    <name evidence="1" type="ORF">NCTC9637_03977</name>
</gene>
<reference evidence="1 2" key="1">
    <citation type="submission" date="2018-06" db="EMBL/GenBank/DDBJ databases">
        <authorList>
            <consortium name="Pathogen Informatics"/>
            <person name="Doyle S."/>
        </authorList>
    </citation>
    <scope>NUCLEOTIDE SEQUENCE [LARGE SCALE GENOMIC DNA]</scope>
    <source>
        <strain evidence="1 2">NCTC9637</strain>
    </source>
</reference>
<protein>
    <submittedName>
        <fullName evidence="1">Uncharacterized protein</fullName>
    </submittedName>
</protein>
<evidence type="ECO:0000313" key="1">
    <source>
        <dbReference type="EMBL" id="STT49027.1"/>
    </source>
</evidence>
<evidence type="ECO:0000313" key="2">
    <source>
        <dbReference type="Proteomes" id="UP000255099"/>
    </source>
</evidence>
<proteinExistence type="predicted"/>
<name>A0A377W4Y7_KLEPN</name>
<dbReference type="AlphaFoldDB" id="A0A377W4Y7"/>
<sequence length="79" mass="8569">MCSPRVGGKAKPDPHLTQQPGDKAQVILAVLHHLLAARIRFCQREQKILTAQAVALAEDFFHNLRNGTGPGKWRSGASG</sequence>
<organism evidence="1 2">
    <name type="scientific">Klebsiella pneumoniae</name>
    <dbReference type="NCBI Taxonomy" id="573"/>
    <lineage>
        <taxon>Bacteria</taxon>
        <taxon>Pseudomonadati</taxon>
        <taxon>Pseudomonadota</taxon>
        <taxon>Gammaproteobacteria</taxon>
        <taxon>Enterobacterales</taxon>
        <taxon>Enterobacteriaceae</taxon>
        <taxon>Klebsiella/Raoultella group</taxon>
        <taxon>Klebsiella</taxon>
        <taxon>Klebsiella pneumoniae complex</taxon>
    </lineage>
</organism>